<protein>
    <recommendedName>
        <fullName evidence="10">Phosphate transport system permease protein</fullName>
    </recommendedName>
</protein>
<dbReference type="AlphaFoldDB" id="A0A7T7F3R0"/>
<feature type="transmembrane region" description="Helical" evidence="9">
    <location>
        <begin position="508"/>
        <end position="527"/>
    </location>
</feature>
<dbReference type="Proteomes" id="UP000475117">
    <property type="component" value="Chromosome"/>
</dbReference>
<feature type="transmembrane region" description="Helical" evidence="9">
    <location>
        <begin position="556"/>
        <end position="577"/>
    </location>
</feature>
<evidence type="ECO:0000256" key="10">
    <source>
        <dbReference type="RuleBase" id="RU363054"/>
    </source>
</evidence>
<dbReference type="PANTHER" id="PTHR30425">
    <property type="entry name" value="PHOSPHATE TRANSPORT SYSTEM PERMEASE PROTEIN PST"/>
    <property type="match status" value="1"/>
</dbReference>
<organism evidence="13 14">
    <name type="scientific">Sulfuriroseicoccus oceanibius</name>
    <dbReference type="NCBI Taxonomy" id="2707525"/>
    <lineage>
        <taxon>Bacteria</taxon>
        <taxon>Pseudomonadati</taxon>
        <taxon>Verrucomicrobiota</taxon>
        <taxon>Verrucomicrobiia</taxon>
        <taxon>Verrucomicrobiales</taxon>
        <taxon>Verrucomicrobiaceae</taxon>
        <taxon>Sulfuriroseicoccus</taxon>
    </lineage>
</organism>
<feature type="transmembrane region" description="Helical" evidence="9">
    <location>
        <begin position="30"/>
        <end position="54"/>
    </location>
</feature>
<dbReference type="NCBIfam" id="TIGR02138">
    <property type="entry name" value="phosphate_pstC"/>
    <property type="match status" value="1"/>
</dbReference>
<feature type="domain" description="ABC transmembrane type-1" evidence="12">
    <location>
        <begin position="420"/>
        <end position="649"/>
    </location>
</feature>
<evidence type="ECO:0000313" key="13">
    <source>
        <dbReference type="EMBL" id="QQL46262.1"/>
    </source>
</evidence>
<dbReference type="Pfam" id="PF00528">
    <property type="entry name" value="BPD_transp_1"/>
    <property type="match status" value="1"/>
</dbReference>
<evidence type="ECO:0000256" key="9">
    <source>
        <dbReference type="RuleBase" id="RU363032"/>
    </source>
</evidence>
<evidence type="ECO:0000256" key="7">
    <source>
        <dbReference type="ARBA" id="ARBA00022989"/>
    </source>
</evidence>
<feature type="transmembrane region" description="Helical" evidence="9">
    <location>
        <begin position="466"/>
        <end position="488"/>
    </location>
</feature>
<reference evidence="13 14" key="1">
    <citation type="submission" date="2020-12" db="EMBL/GenBank/DDBJ databases">
        <title>Sulforoseuscoccus oceanibium gen. nov., sp. nov., a representative of the phylum Verrucomicrobia with special cytoplasmic membrane, and proposal of Sulforoseuscoccusaceae fam. nov.</title>
        <authorList>
            <person name="Xi F."/>
        </authorList>
    </citation>
    <scope>NUCLEOTIDE SEQUENCE [LARGE SCALE GENOMIC DNA]</scope>
    <source>
        <strain evidence="13 14">T37</strain>
    </source>
</reference>
<evidence type="ECO:0000256" key="11">
    <source>
        <dbReference type="SAM" id="Coils"/>
    </source>
</evidence>
<keyword evidence="7 9" id="KW-1133">Transmembrane helix</keyword>
<keyword evidence="8 9" id="KW-0472">Membrane</keyword>
<evidence type="ECO:0000256" key="1">
    <source>
        <dbReference type="ARBA" id="ARBA00004651"/>
    </source>
</evidence>
<evidence type="ECO:0000256" key="8">
    <source>
        <dbReference type="ARBA" id="ARBA00023136"/>
    </source>
</evidence>
<keyword evidence="14" id="KW-1185">Reference proteome</keyword>
<evidence type="ECO:0000256" key="5">
    <source>
        <dbReference type="ARBA" id="ARBA00022592"/>
    </source>
</evidence>
<feature type="transmembrane region" description="Helical" evidence="9">
    <location>
        <begin position="628"/>
        <end position="649"/>
    </location>
</feature>
<dbReference type="InterPro" id="IPR035906">
    <property type="entry name" value="MetI-like_sf"/>
</dbReference>
<keyword evidence="11" id="KW-0175">Coiled coil</keyword>
<dbReference type="EMBL" id="CP066776">
    <property type="protein sequence ID" value="QQL46262.1"/>
    <property type="molecule type" value="Genomic_DNA"/>
</dbReference>
<dbReference type="InterPro" id="IPR011864">
    <property type="entry name" value="Phosphate_PstC"/>
</dbReference>
<keyword evidence="4 10" id="KW-1003">Cell membrane</keyword>
<gene>
    <name evidence="13" type="primary">pstC</name>
    <name evidence="13" type="ORF">G3M56_006720</name>
</gene>
<dbReference type="CDD" id="cd06261">
    <property type="entry name" value="TM_PBP2"/>
    <property type="match status" value="1"/>
</dbReference>
<dbReference type="RefSeq" id="WP_235203629.1">
    <property type="nucleotide sequence ID" value="NZ_CP066776.1"/>
</dbReference>
<feature type="coiled-coil region" evidence="11">
    <location>
        <begin position="359"/>
        <end position="386"/>
    </location>
</feature>
<comment type="function">
    <text evidence="10">Part of the binding-protein-dependent transport system for phosphate; probably responsible for the translocation of the substrate across the membrane.</text>
</comment>
<sequence>MKISKRNSHDNPFKKSRGEKRILGIRVQSLIKSFFGTNAATAVVVIAAICFFLAKEAVFFFPDYRESLRVYRLSGQEFVDYMREESSAHRKVVSLTAQAYGKEVYGRTQQWEDVLETYNELLYNAKKAAKGPRKLKDRAQERAESIAAEIDPSIKTAAEKEIAQANVRIKELTDNWLAEATIEDLERPEGKPSKDDFKRAIEAVQHKIATDEEHPFITQTKAERDEAKAKAVETLAPFLDGLNALRKSRSELDALIDELVPHALKTKGLAEAYKSAIARRAALEQGAANLTTEEDRRRAEIEAARILTTPPAYAERNAPLYASRDRHAAAIDSLLQGTRAALPMLDERLLTDNKARKAFNQAKIKAKELEEVTNTARQQIRSWNHEENYSGARTFFGFFFGKQWVTNSSWQDFYGLAPLFSGSLIIALIALVISVPFAVGAAVYVNQLSSPTERNLIKPAIEFIGAIPSIVLGLFGILVLGELLQTISKTEWLADLLPGFPIDQRLNMLNAGTLLSFMAIPTIFTLAEDALNNVPRANTEASLALGASKLQTVLKVVFPAALSGILAAVLLGFGRVIGETMVVLLVAGNRIAVPDFSKGLGVITDPSHTMTGIIAQEMGEVSEASLHWRALFMVGLVLFLIALVLNFVAQKVVRKFSKHN</sequence>
<proteinExistence type="inferred from homology"/>
<dbReference type="GO" id="GO:0005886">
    <property type="term" value="C:plasma membrane"/>
    <property type="evidence" value="ECO:0007669"/>
    <property type="project" value="UniProtKB-SubCell"/>
</dbReference>
<name>A0A7T7F3R0_9BACT</name>
<evidence type="ECO:0000313" key="14">
    <source>
        <dbReference type="Proteomes" id="UP000475117"/>
    </source>
</evidence>
<keyword evidence="5 10" id="KW-0592">Phosphate transport</keyword>
<evidence type="ECO:0000256" key="4">
    <source>
        <dbReference type="ARBA" id="ARBA00022475"/>
    </source>
</evidence>
<feature type="transmembrane region" description="Helical" evidence="9">
    <location>
        <begin position="419"/>
        <end position="445"/>
    </location>
</feature>
<dbReference type="InterPro" id="IPR000515">
    <property type="entry name" value="MetI-like"/>
</dbReference>
<keyword evidence="6 9" id="KW-0812">Transmembrane</keyword>
<accession>A0A7T7F3R0</accession>
<dbReference type="Gene3D" id="1.10.3720.10">
    <property type="entry name" value="MetI-like"/>
    <property type="match status" value="1"/>
</dbReference>
<evidence type="ECO:0000256" key="6">
    <source>
        <dbReference type="ARBA" id="ARBA00022692"/>
    </source>
</evidence>
<dbReference type="GO" id="GO:0005315">
    <property type="term" value="F:phosphate transmembrane transporter activity"/>
    <property type="evidence" value="ECO:0007669"/>
    <property type="project" value="InterPro"/>
</dbReference>
<keyword evidence="3 9" id="KW-0813">Transport</keyword>
<dbReference type="PANTHER" id="PTHR30425:SF1">
    <property type="entry name" value="PHOSPHATE TRANSPORT SYSTEM PERMEASE PROTEIN PSTC"/>
    <property type="match status" value="1"/>
</dbReference>
<evidence type="ECO:0000256" key="2">
    <source>
        <dbReference type="ARBA" id="ARBA00007069"/>
    </source>
</evidence>
<evidence type="ECO:0000259" key="12">
    <source>
        <dbReference type="PROSITE" id="PS50928"/>
    </source>
</evidence>
<dbReference type="PROSITE" id="PS50928">
    <property type="entry name" value="ABC_TM1"/>
    <property type="match status" value="1"/>
</dbReference>
<dbReference type="InterPro" id="IPR051124">
    <property type="entry name" value="Phosphate_Transport_Permease"/>
</dbReference>
<dbReference type="KEGG" id="soa:G3M56_006720"/>
<comment type="similarity">
    <text evidence="2 10">Belongs to the binding-protein-dependent transport system permease family. CysTW subfamily.</text>
</comment>
<dbReference type="SUPFAM" id="SSF161098">
    <property type="entry name" value="MetI-like"/>
    <property type="match status" value="1"/>
</dbReference>
<evidence type="ECO:0000256" key="3">
    <source>
        <dbReference type="ARBA" id="ARBA00022448"/>
    </source>
</evidence>
<comment type="subcellular location">
    <subcellularLocation>
        <location evidence="1 9">Cell membrane</location>
        <topology evidence="1 9">Multi-pass membrane protein</topology>
    </subcellularLocation>
</comment>
<dbReference type="GO" id="GO:0006817">
    <property type="term" value="P:phosphate ion transport"/>
    <property type="evidence" value="ECO:0007669"/>
    <property type="project" value="UniProtKB-KW"/>
</dbReference>